<evidence type="ECO:0000256" key="1">
    <source>
        <dbReference type="SAM" id="MobiDB-lite"/>
    </source>
</evidence>
<feature type="region of interest" description="Disordered" evidence="1">
    <location>
        <begin position="138"/>
        <end position="176"/>
    </location>
</feature>
<reference evidence="2" key="1">
    <citation type="submission" date="2016-06" db="EMBL/GenBank/DDBJ databases">
        <title>Draft Genome sequence of the fungus Inonotus baumii.</title>
        <authorList>
            <person name="Zhu H."/>
            <person name="Lin W."/>
        </authorList>
    </citation>
    <scope>NUCLEOTIDE SEQUENCE</scope>
    <source>
        <strain evidence="2">821</strain>
    </source>
</reference>
<keyword evidence="3" id="KW-1185">Reference proteome</keyword>
<dbReference type="Proteomes" id="UP000757232">
    <property type="component" value="Unassembled WGS sequence"/>
</dbReference>
<name>A0A9Q5N1F3_SANBA</name>
<evidence type="ECO:0000313" key="3">
    <source>
        <dbReference type="Proteomes" id="UP000757232"/>
    </source>
</evidence>
<dbReference type="AlphaFoldDB" id="A0A9Q5N1F3"/>
<organism evidence="2 3">
    <name type="scientific">Sanghuangporus baumii</name>
    <name type="common">Phellinus baumii</name>
    <dbReference type="NCBI Taxonomy" id="108892"/>
    <lineage>
        <taxon>Eukaryota</taxon>
        <taxon>Fungi</taxon>
        <taxon>Dikarya</taxon>
        <taxon>Basidiomycota</taxon>
        <taxon>Agaricomycotina</taxon>
        <taxon>Agaricomycetes</taxon>
        <taxon>Hymenochaetales</taxon>
        <taxon>Hymenochaetaceae</taxon>
        <taxon>Sanghuangporus</taxon>
    </lineage>
</organism>
<protein>
    <submittedName>
        <fullName evidence="2">Uncharacterized protein</fullName>
    </submittedName>
</protein>
<dbReference type="EMBL" id="LNZH02000204">
    <property type="protein sequence ID" value="OCB86250.1"/>
    <property type="molecule type" value="Genomic_DNA"/>
</dbReference>
<sequence length="176" mass="18157">MDSNGIDFSNFAGGDGLSALSLSDQGPLADGGFNSVSYTDGAGLDGSDAYTRMNGNADVGGMDPSTYYSPDAYDAGSDTGMMMGLDSGAYDSSGFDPSQFGVDGTGADTNTFYPSVGMDPDYNYAGDPSDVQIAFDSSDATACLDADEPSAQDSDYGDDADIPYPDYSSPQDDQYD</sequence>
<comment type="caution">
    <text evidence="2">The sequence shown here is derived from an EMBL/GenBank/DDBJ whole genome shotgun (WGS) entry which is preliminary data.</text>
</comment>
<feature type="compositionally biased region" description="Acidic residues" evidence="1">
    <location>
        <begin position="145"/>
        <end position="161"/>
    </location>
</feature>
<gene>
    <name evidence="2" type="ORF">A7U60_g6841</name>
</gene>
<accession>A0A9Q5N1F3</accession>
<evidence type="ECO:0000313" key="2">
    <source>
        <dbReference type="EMBL" id="OCB86250.1"/>
    </source>
</evidence>
<proteinExistence type="predicted"/>